<keyword evidence="13" id="KW-1185">Reference proteome</keyword>
<evidence type="ECO:0000256" key="1">
    <source>
        <dbReference type="ARBA" id="ARBA00002324"/>
    </source>
</evidence>
<feature type="domain" description="Cytidyltransferase-like" evidence="11">
    <location>
        <begin position="919"/>
        <end position="1084"/>
    </location>
</feature>
<dbReference type="Pfam" id="PF01467">
    <property type="entry name" value="CTP_transf_like"/>
    <property type="match status" value="1"/>
</dbReference>
<dbReference type="GO" id="GO:0004515">
    <property type="term" value="F:nicotinate-nucleotide adenylyltransferase activity"/>
    <property type="evidence" value="ECO:0007669"/>
    <property type="project" value="UniProtKB-EC"/>
</dbReference>
<evidence type="ECO:0000256" key="10">
    <source>
        <dbReference type="ARBA" id="ARBA00048721"/>
    </source>
</evidence>
<evidence type="ECO:0000313" key="12">
    <source>
        <dbReference type="EMBL" id="TWH80470.1"/>
    </source>
</evidence>
<evidence type="ECO:0000256" key="2">
    <source>
        <dbReference type="ARBA" id="ARBA00005019"/>
    </source>
</evidence>
<proteinExistence type="predicted"/>
<name>A0A562JBJ2_9FIRM</name>
<evidence type="ECO:0000256" key="8">
    <source>
        <dbReference type="ARBA" id="ARBA00022840"/>
    </source>
</evidence>
<dbReference type="InterPro" id="IPR014729">
    <property type="entry name" value="Rossmann-like_a/b/a_fold"/>
</dbReference>
<keyword evidence="9" id="KW-0520">NAD</keyword>
<evidence type="ECO:0000256" key="6">
    <source>
        <dbReference type="ARBA" id="ARBA00022695"/>
    </source>
</evidence>
<keyword evidence="5 12" id="KW-0808">Transferase</keyword>
<keyword evidence="7" id="KW-0547">Nucleotide-binding</keyword>
<comment type="pathway">
    <text evidence="2">Cofactor biosynthesis; NAD(+) biosynthesis; deamido-NAD(+) from nicotinate D-ribonucleotide: step 1/1.</text>
</comment>
<dbReference type="OrthoDB" id="1703792at2"/>
<evidence type="ECO:0000256" key="5">
    <source>
        <dbReference type="ARBA" id="ARBA00022679"/>
    </source>
</evidence>
<dbReference type="RefSeq" id="WP_145082377.1">
    <property type="nucleotide sequence ID" value="NZ_VLKH01000004.1"/>
</dbReference>
<evidence type="ECO:0000313" key="13">
    <source>
        <dbReference type="Proteomes" id="UP000315343"/>
    </source>
</evidence>
<sequence>MSRFMLNELHKEILLSLTQKEFLKRINYSEEKMQSFIINKKFVNNLLILINKKQFMCKDVIDLSVDILDIVCSEAPKDWLSYIFQYVLHKSFPEAATIKLNPKYENGALIYLEILRTILSHAKNSDVYDKFADFKFLSEEEISDLPNPDEYVNFLDKFDKNYIYELMMLDAEVNGYNTLKHVTAVHYVAMHVARQLKKVGINVNLGLVSGAAAGHDIGKYGCKGLEKRRVAYLHYYYTDQWFMKYNMPSISLIAANHSTWDLELENLPLESLILIYADFRVKNKQSKNGYEMHIYDLSESFQIILDKLDNVDEAKEKRYMRVYSKLKDFENFIIHKGINIDFKTEEPSPDKIIDYALIDGYDVVENFKYMAISHNTTLMSKLNNEINFTSMIEAARSEQDWKNLRSYLNILEEYSIYLSQKEKLFTLSFLYELLVHREGDIRRQAANLMGIIIVSFDLEYTKEIPDDVKIEINEEMTGLALWDKYLGLFLDPGYKVTDNHKEWIGYSLRIFVDSVINSKRNNNKKSYLNLLLDYYKTENNEYMAKLSCLNSLLSIPVDLYEPEQLDYIIDYAIGSLDNPASDVRLMAVQFFNLVVKNKANISSSLEKIYDLTSIISENDGLCINYLKYKIAKNMNMSYDLITKYKTLITSSRYKTSDLFLNNLKTATPWNVKTISIDYIMDHIKNKNDVALLQTATHLANLVKVSAKESVRNKAGNSLVEIGPLLTIDQRNEIAVELIKGLEIDELQYAKYIPEYLGKFVMLLYPKELDEFIAELNNIYKGTNERASALVINTLGVMVQHYPEYKERFGEDDGTYNKRLVKILGIILSGLANYNMQVKQETFLVIGQHIFGSKKLTLQEKNKVFLLIYKKLLTLINEREMGDLFFFNNSASFNHIYRFINEYEFNFKNFNINENKNIAFFPGTFDPFSLSHKGIVTEIRNLGYDVYLAVDEFSWSKKVQPRLIRRQIINMSIADELGVFLFPDDIPINLSNAADLKGLKSLFPEKDIYIVVGSDVLMNATAYKSRPTKNSIHSFNHIVFKRTKDDMSVSSVKKAEETKARIKGSLVELQLPLYLEDISSTQIRENIDNNRDISNLIDPLAQSFIYDRNLYIREPLNKSVLKSKPFVIEIVEDLSKKIVDEIGHYIFMYTNLYENIGEKLISKKIKLLVIRDSKNSNKLLGFSAFHQIGSSEVYSEFESQYIANHVREKTAGRLIIIDGIFINPSKLYDNMEQILITETLAHCLKNDFTYAMYYNILSNTNSETVIETLELQGFREIKDERQSKTVYAVDMKFPVCLTLNLESFIKEPLNTNPRVHEAIVNARKRLQKSMTELYPGSLVLSIDNDMINQTLINKICSINNVSNEVQVPKVIGDYMCVPFGNILKGMVVPNTVTKSLHTEKVYSTDAAQFMITEYPFYSPIENQVKTIKSFEKPVILVDDLLHKGYRIKELDPILKKHNIEVKKIILGIMSGRGKDLMDIQGRDADCAYFIPNLRIWFNENLMYPFLGGDGMWLNNENMLNLIPSINLILPYYSPMYISGATNEAIYNLSMVSLENAKNILHVLEAEFQDLYEKKLTVKRLGEVLLSPRLPYLGDNIYYDLNMEASGYMDVSIETLIKLERIIK</sequence>
<comment type="function">
    <text evidence="1">Catalyzes the reversible adenylation of nicotinate mononucleotide (NaMN) to nicotinic acid adenine dinucleotide (NaAD).</text>
</comment>
<dbReference type="EMBL" id="VLKH01000004">
    <property type="protein sequence ID" value="TWH80470.1"/>
    <property type="molecule type" value="Genomic_DNA"/>
</dbReference>
<dbReference type="Gene3D" id="3.40.50.620">
    <property type="entry name" value="HUPs"/>
    <property type="match status" value="1"/>
</dbReference>
<organism evidence="12 13">
    <name type="scientific">Sedimentibacter saalensis</name>
    <dbReference type="NCBI Taxonomy" id="130788"/>
    <lineage>
        <taxon>Bacteria</taxon>
        <taxon>Bacillati</taxon>
        <taxon>Bacillota</taxon>
        <taxon>Tissierellia</taxon>
        <taxon>Sedimentibacter</taxon>
    </lineage>
</organism>
<dbReference type="PANTHER" id="PTHR39321:SF3">
    <property type="entry name" value="PHOSPHOPANTETHEINE ADENYLYLTRANSFERASE"/>
    <property type="match status" value="1"/>
</dbReference>
<dbReference type="GO" id="GO:0005524">
    <property type="term" value="F:ATP binding"/>
    <property type="evidence" value="ECO:0007669"/>
    <property type="project" value="UniProtKB-KW"/>
</dbReference>
<keyword evidence="8" id="KW-0067">ATP-binding</keyword>
<evidence type="ECO:0000256" key="3">
    <source>
        <dbReference type="ARBA" id="ARBA00012389"/>
    </source>
</evidence>
<dbReference type="GO" id="GO:0009435">
    <property type="term" value="P:NAD+ biosynthetic process"/>
    <property type="evidence" value="ECO:0007669"/>
    <property type="project" value="InterPro"/>
</dbReference>
<dbReference type="PANTHER" id="PTHR39321">
    <property type="entry name" value="NICOTINATE-NUCLEOTIDE ADENYLYLTRANSFERASE-RELATED"/>
    <property type="match status" value="1"/>
</dbReference>
<dbReference type="InterPro" id="IPR004821">
    <property type="entry name" value="Cyt_trans-like"/>
</dbReference>
<keyword evidence="6 12" id="KW-0548">Nucleotidyltransferase</keyword>
<dbReference type="SUPFAM" id="SSF52374">
    <property type="entry name" value="Nucleotidylyl transferase"/>
    <property type="match status" value="1"/>
</dbReference>
<evidence type="ECO:0000256" key="9">
    <source>
        <dbReference type="ARBA" id="ARBA00023027"/>
    </source>
</evidence>
<evidence type="ECO:0000259" key="11">
    <source>
        <dbReference type="Pfam" id="PF01467"/>
    </source>
</evidence>
<accession>A0A562JBJ2</accession>
<dbReference type="InterPro" id="IPR016024">
    <property type="entry name" value="ARM-type_fold"/>
</dbReference>
<protein>
    <recommendedName>
        <fullName evidence="3">nicotinate-nucleotide adenylyltransferase</fullName>
        <ecNumber evidence="3">2.7.7.18</ecNumber>
    </recommendedName>
</protein>
<dbReference type="SUPFAM" id="SSF109604">
    <property type="entry name" value="HD-domain/PDEase-like"/>
    <property type="match status" value="1"/>
</dbReference>
<evidence type="ECO:0000256" key="4">
    <source>
        <dbReference type="ARBA" id="ARBA00022642"/>
    </source>
</evidence>
<evidence type="ECO:0000256" key="7">
    <source>
        <dbReference type="ARBA" id="ARBA00022741"/>
    </source>
</evidence>
<reference evidence="12 13" key="1">
    <citation type="submission" date="2019-07" db="EMBL/GenBank/DDBJ databases">
        <title>Genomic Encyclopedia of Type Strains, Phase I: the one thousand microbial genomes (KMG-I) project.</title>
        <authorList>
            <person name="Kyrpides N."/>
        </authorList>
    </citation>
    <scope>NUCLEOTIDE SEQUENCE [LARGE SCALE GENOMIC DNA]</scope>
    <source>
        <strain evidence="12 13">DSM 13558</strain>
    </source>
</reference>
<dbReference type="SUPFAM" id="SSF48371">
    <property type="entry name" value="ARM repeat"/>
    <property type="match status" value="1"/>
</dbReference>
<comment type="caution">
    <text evidence="12">The sequence shown here is derived from an EMBL/GenBank/DDBJ whole genome shotgun (WGS) entry which is preliminary data.</text>
</comment>
<gene>
    <name evidence="12" type="ORF">LY60_01732</name>
</gene>
<dbReference type="Proteomes" id="UP000315343">
    <property type="component" value="Unassembled WGS sequence"/>
</dbReference>
<keyword evidence="4" id="KW-0662">Pyridine nucleotide biosynthesis</keyword>
<dbReference type="InterPro" id="IPR005248">
    <property type="entry name" value="NadD/NMNAT"/>
</dbReference>
<comment type="catalytic activity">
    <reaction evidence="10">
        <text>nicotinate beta-D-ribonucleotide + ATP + H(+) = deamido-NAD(+) + diphosphate</text>
        <dbReference type="Rhea" id="RHEA:22860"/>
        <dbReference type="ChEBI" id="CHEBI:15378"/>
        <dbReference type="ChEBI" id="CHEBI:30616"/>
        <dbReference type="ChEBI" id="CHEBI:33019"/>
        <dbReference type="ChEBI" id="CHEBI:57502"/>
        <dbReference type="ChEBI" id="CHEBI:58437"/>
        <dbReference type="EC" id="2.7.7.18"/>
    </reaction>
</comment>
<dbReference type="EC" id="2.7.7.18" evidence="3"/>